<dbReference type="InterPro" id="IPR006439">
    <property type="entry name" value="HAD-SF_hydro_IA"/>
</dbReference>
<name>A0A250ITC9_9BACT</name>
<dbReference type="Proteomes" id="UP000217289">
    <property type="component" value="Chromosome"/>
</dbReference>
<dbReference type="InterPro" id="IPR050155">
    <property type="entry name" value="HAD-like_hydrolase_sf"/>
</dbReference>
<keyword evidence="2" id="KW-1185">Reference proteome</keyword>
<dbReference type="InterPro" id="IPR023214">
    <property type="entry name" value="HAD_sf"/>
</dbReference>
<proteinExistence type="predicted"/>
<protein>
    <submittedName>
        <fullName evidence="1">Hydrolase phosphatase</fullName>
    </submittedName>
</protein>
<dbReference type="Pfam" id="PF13419">
    <property type="entry name" value="HAD_2"/>
    <property type="match status" value="1"/>
</dbReference>
<dbReference type="KEGG" id="mbd:MEBOL_008007"/>
<dbReference type="AlphaFoldDB" id="A0A250ITC9"/>
<dbReference type="SFLD" id="SFLDG01129">
    <property type="entry name" value="C1.5:_HAD__Beta-PGM__Phosphata"/>
    <property type="match status" value="1"/>
</dbReference>
<dbReference type="Gene3D" id="1.10.150.240">
    <property type="entry name" value="Putative phosphatase, domain 2"/>
    <property type="match status" value="1"/>
</dbReference>
<dbReference type="GO" id="GO:0005829">
    <property type="term" value="C:cytosol"/>
    <property type="evidence" value="ECO:0007669"/>
    <property type="project" value="TreeGrafter"/>
</dbReference>
<dbReference type="Gene3D" id="3.40.50.1000">
    <property type="entry name" value="HAD superfamily/HAD-like"/>
    <property type="match status" value="1"/>
</dbReference>
<dbReference type="RefSeq" id="WP_095982389.1">
    <property type="nucleotide sequence ID" value="NZ_CP022163.1"/>
</dbReference>
<dbReference type="PANTHER" id="PTHR43434">
    <property type="entry name" value="PHOSPHOGLYCOLATE PHOSPHATASE"/>
    <property type="match status" value="1"/>
</dbReference>
<dbReference type="InterPro" id="IPR041492">
    <property type="entry name" value="HAD_2"/>
</dbReference>
<dbReference type="InterPro" id="IPR036412">
    <property type="entry name" value="HAD-like_sf"/>
</dbReference>
<sequence length="213" mass="23678">MVTNVVFDFDGTLVDSRAVAIRIYNAIAEREGYGLLTTHELEELRNLSVLDRSKRLGVSPWRLPGLVTRVLQDYRGALHEIGFHEGIPELLRELRKRGLRLSILSTNDEGNIRAVLKRHALEDWVEGIHCSSRVFGKARLLRALMKRGGLSREQLIYVGDECRDVEACKEAGVKVIAVQWGFDATALLQKAGPDALAEHPASILGCVERLSAA</sequence>
<reference evidence="1 2" key="1">
    <citation type="submission" date="2017-06" db="EMBL/GenBank/DDBJ databases">
        <authorList>
            <person name="Kim H.J."/>
            <person name="Triplett B.A."/>
        </authorList>
    </citation>
    <scope>NUCLEOTIDE SEQUENCE [LARGE SCALE GENOMIC DNA]</scope>
    <source>
        <strain evidence="1 2">DSM 14713</strain>
    </source>
</reference>
<organism evidence="1 2">
    <name type="scientific">Melittangium boletus DSM 14713</name>
    <dbReference type="NCBI Taxonomy" id="1294270"/>
    <lineage>
        <taxon>Bacteria</taxon>
        <taxon>Pseudomonadati</taxon>
        <taxon>Myxococcota</taxon>
        <taxon>Myxococcia</taxon>
        <taxon>Myxococcales</taxon>
        <taxon>Cystobacterineae</taxon>
        <taxon>Archangiaceae</taxon>
        <taxon>Melittangium</taxon>
    </lineage>
</organism>
<gene>
    <name evidence="1" type="ORF">MEBOL_008007</name>
</gene>
<accession>A0A250ITC9</accession>
<keyword evidence="1" id="KW-0378">Hydrolase</keyword>
<evidence type="ECO:0000313" key="1">
    <source>
        <dbReference type="EMBL" id="ATB34502.1"/>
    </source>
</evidence>
<dbReference type="InterPro" id="IPR023198">
    <property type="entry name" value="PGP-like_dom2"/>
</dbReference>
<dbReference type="SFLD" id="SFLDS00003">
    <property type="entry name" value="Haloacid_Dehalogenase"/>
    <property type="match status" value="1"/>
</dbReference>
<dbReference type="PRINTS" id="PR00413">
    <property type="entry name" value="HADHALOGNASE"/>
</dbReference>
<dbReference type="EMBL" id="CP022163">
    <property type="protein sequence ID" value="ATB34502.1"/>
    <property type="molecule type" value="Genomic_DNA"/>
</dbReference>
<dbReference type="PANTHER" id="PTHR43434:SF13">
    <property type="entry name" value="PHOSPHOGLYCOLATE PHOSPHATASE"/>
    <property type="match status" value="1"/>
</dbReference>
<dbReference type="OrthoDB" id="5421442at2"/>
<dbReference type="GO" id="GO:0008967">
    <property type="term" value="F:phosphoglycolate phosphatase activity"/>
    <property type="evidence" value="ECO:0007669"/>
    <property type="project" value="TreeGrafter"/>
</dbReference>
<dbReference type="GO" id="GO:0006281">
    <property type="term" value="P:DNA repair"/>
    <property type="evidence" value="ECO:0007669"/>
    <property type="project" value="TreeGrafter"/>
</dbReference>
<evidence type="ECO:0000313" key="2">
    <source>
        <dbReference type="Proteomes" id="UP000217289"/>
    </source>
</evidence>
<dbReference type="SUPFAM" id="SSF56784">
    <property type="entry name" value="HAD-like"/>
    <property type="match status" value="1"/>
</dbReference>